<evidence type="ECO:0000256" key="2">
    <source>
        <dbReference type="ARBA" id="ARBA00023043"/>
    </source>
</evidence>
<keyword evidence="2 3" id="KW-0040">ANK repeat</keyword>
<dbReference type="Gene3D" id="1.25.40.20">
    <property type="entry name" value="Ankyrin repeat-containing domain"/>
    <property type="match status" value="1"/>
</dbReference>
<dbReference type="Pfam" id="PF12796">
    <property type="entry name" value="Ank_2"/>
    <property type="match status" value="1"/>
</dbReference>
<dbReference type="PROSITE" id="PS50297">
    <property type="entry name" value="ANK_REP_REGION"/>
    <property type="match status" value="2"/>
</dbReference>
<keyword evidence="5" id="KW-1185">Reference proteome</keyword>
<dbReference type="SUPFAM" id="SSF48403">
    <property type="entry name" value="Ankyrin repeat"/>
    <property type="match status" value="1"/>
</dbReference>
<accession>A0ABW1EI19</accession>
<sequence>MSQHFLKLIQGGQTAEVADSVNADPALLLWRDPQGVSALMWAVYSGQPLIVDFFKAERARVGEPLDLFEAAALGDLPALKQSSEATPELVAAHTGDGWTALHLAAAFATPEAVQFLIEHAAPVSAVARNPQANQPLHAALALSRNAQIVLHLLDAGADPNARQAGGFTALFSAAAANRRDLAQILIERGADPSLHNDFGQTAASYAQQRGHEEMASWLDSLSRP</sequence>
<dbReference type="Pfam" id="PF13637">
    <property type="entry name" value="Ank_4"/>
    <property type="match status" value="1"/>
</dbReference>
<evidence type="ECO:0000313" key="4">
    <source>
        <dbReference type="EMBL" id="MFC5863921.1"/>
    </source>
</evidence>
<feature type="repeat" description="ANK" evidence="3">
    <location>
        <begin position="131"/>
        <end position="164"/>
    </location>
</feature>
<dbReference type="InterPro" id="IPR036770">
    <property type="entry name" value="Ankyrin_rpt-contain_sf"/>
</dbReference>
<organism evidence="4 5">
    <name type="scientific">Acidicapsa dinghuensis</name>
    <dbReference type="NCBI Taxonomy" id="2218256"/>
    <lineage>
        <taxon>Bacteria</taxon>
        <taxon>Pseudomonadati</taxon>
        <taxon>Acidobacteriota</taxon>
        <taxon>Terriglobia</taxon>
        <taxon>Terriglobales</taxon>
        <taxon>Acidobacteriaceae</taxon>
        <taxon>Acidicapsa</taxon>
    </lineage>
</organism>
<dbReference type="RefSeq" id="WP_263342273.1">
    <property type="nucleotide sequence ID" value="NZ_JAGSYH010000010.1"/>
</dbReference>
<feature type="repeat" description="ANK" evidence="3">
    <location>
        <begin position="96"/>
        <end position="128"/>
    </location>
</feature>
<keyword evidence="1" id="KW-0677">Repeat</keyword>
<proteinExistence type="predicted"/>
<evidence type="ECO:0000256" key="3">
    <source>
        <dbReference type="PROSITE-ProRule" id="PRU00023"/>
    </source>
</evidence>
<comment type="caution">
    <text evidence="4">The sequence shown here is derived from an EMBL/GenBank/DDBJ whole genome shotgun (WGS) entry which is preliminary data.</text>
</comment>
<dbReference type="PROSITE" id="PS50088">
    <property type="entry name" value="ANK_REPEAT"/>
    <property type="match status" value="3"/>
</dbReference>
<protein>
    <submittedName>
        <fullName evidence="4">Ankyrin repeat domain-containing protein</fullName>
    </submittedName>
</protein>
<dbReference type="PANTHER" id="PTHR24173">
    <property type="entry name" value="ANKYRIN REPEAT CONTAINING"/>
    <property type="match status" value="1"/>
</dbReference>
<dbReference type="SMART" id="SM00248">
    <property type="entry name" value="ANK"/>
    <property type="match status" value="4"/>
</dbReference>
<dbReference type="Proteomes" id="UP001596091">
    <property type="component" value="Unassembled WGS sequence"/>
</dbReference>
<dbReference type="PRINTS" id="PR01415">
    <property type="entry name" value="ANKYRIN"/>
</dbReference>
<dbReference type="PANTHER" id="PTHR24173:SF74">
    <property type="entry name" value="ANKYRIN REPEAT DOMAIN-CONTAINING PROTEIN 16"/>
    <property type="match status" value="1"/>
</dbReference>
<gene>
    <name evidence="4" type="ORF">ACFPT7_16550</name>
</gene>
<reference evidence="5" key="1">
    <citation type="journal article" date="2019" name="Int. J. Syst. Evol. Microbiol.">
        <title>The Global Catalogue of Microorganisms (GCM) 10K type strain sequencing project: providing services to taxonomists for standard genome sequencing and annotation.</title>
        <authorList>
            <consortium name="The Broad Institute Genomics Platform"/>
            <consortium name="The Broad Institute Genome Sequencing Center for Infectious Disease"/>
            <person name="Wu L."/>
            <person name="Ma J."/>
        </authorList>
    </citation>
    <scope>NUCLEOTIDE SEQUENCE [LARGE SCALE GENOMIC DNA]</scope>
    <source>
        <strain evidence="5">JCM 4087</strain>
    </source>
</reference>
<evidence type="ECO:0000313" key="5">
    <source>
        <dbReference type="Proteomes" id="UP001596091"/>
    </source>
</evidence>
<dbReference type="InterPro" id="IPR002110">
    <property type="entry name" value="Ankyrin_rpt"/>
</dbReference>
<evidence type="ECO:0000256" key="1">
    <source>
        <dbReference type="ARBA" id="ARBA00022737"/>
    </source>
</evidence>
<dbReference type="EMBL" id="JBHSPH010000007">
    <property type="protein sequence ID" value="MFC5863921.1"/>
    <property type="molecule type" value="Genomic_DNA"/>
</dbReference>
<name>A0ABW1EI19_9BACT</name>
<feature type="repeat" description="ANK" evidence="3">
    <location>
        <begin position="165"/>
        <end position="197"/>
    </location>
</feature>